<reference evidence="5 6" key="1">
    <citation type="submission" date="2019-04" db="EMBL/GenBank/DDBJ databases">
        <title>Friends and foes A comparative genomics study of 23 Aspergillus species from section Flavi.</title>
        <authorList>
            <consortium name="DOE Joint Genome Institute"/>
            <person name="Kjaerbolling I."/>
            <person name="Vesth T."/>
            <person name="Frisvad J.C."/>
            <person name="Nybo J.L."/>
            <person name="Theobald S."/>
            <person name="Kildgaard S."/>
            <person name="Isbrandt T."/>
            <person name="Kuo A."/>
            <person name="Sato A."/>
            <person name="Lyhne E.K."/>
            <person name="Kogle M.E."/>
            <person name="Wiebenga A."/>
            <person name="Kun R.S."/>
            <person name="Lubbers R.J."/>
            <person name="Makela M.R."/>
            <person name="Barry K."/>
            <person name="Chovatia M."/>
            <person name="Clum A."/>
            <person name="Daum C."/>
            <person name="Haridas S."/>
            <person name="He G."/>
            <person name="LaButti K."/>
            <person name="Lipzen A."/>
            <person name="Mondo S."/>
            <person name="Riley R."/>
            <person name="Salamov A."/>
            <person name="Simmons B.A."/>
            <person name="Magnuson J.K."/>
            <person name="Henrissat B."/>
            <person name="Mortensen U.H."/>
            <person name="Larsen T.O."/>
            <person name="Devries R.P."/>
            <person name="Grigoriev I.V."/>
            <person name="Machida M."/>
            <person name="Baker S.E."/>
            <person name="Andersen M.R."/>
        </authorList>
    </citation>
    <scope>NUCLEOTIDE SEQUENCE [LARGE SCALE GENOMIC DNA]</scope>
    <source>
        <strain evidence="5 6">CBS 117625</strain>
    </source>
</reference>
<dbReference type="SMART" id="SM00906">
    <property type="entry name" value="Fungal_trans"/>
    <property type="match status" value="1"/>
</dbReference>
<dbReference type="CDD" id="cd12148">
    <property type="entry name" value="fungal_TF_MHR"/>
    <property type="match status" value="1"/>
</dbReference>
<evidence type="ECO:0000313" key="5">
    <source>
        <dbReference type="EMBL" id="KAE8135062.1"/>
    </source>
</evidence>
<keyword evidence="2" id="KW-0804">Transcription</keyword>
<evidence type="ECO:0000256" key="3">
    <source>
        <dbReference type="ARBA" id="ARBA00023242"/>
    </source>
</evidence>
<dbReference type="PANTHER" id="PTHR47424:SF4">
    <property type="entry name" value="ZN(II)2CYS6 TRANSCRIPTION FACTOR (EUROFUNG)"/>
    <property type="match status" value="1"/>
</dbReference>
<dbReference type="EMBL" id="ML743597">
    <property type="protein sequence ID" value="KAE8135062.1"/>
    <property type="molecule type" value="Genomic_DNA"/>
</dbReference>
<evidence type="ECO:0000256" key="2">
    <source>
        <dbReference type="ARBA" id="ARBA00023163"/>
    </source>
</evidence>
<dbReference type="Pfam" id="PF04082">
    <property type="entry name" value="Fungal_trans"/>
    <property type="match status" value="1"/>
</dbReference>
<dbReference type="GO" id="GO:0000981">
    <property type="term" value="F:DNA-binding transcription factor activity, RNA polymerase II-specific"/>
    <property type="evidence" value="ECO:0007669"/>
    <property type="project" value="TreeGrafter"/>
</dbReference>
<dbReference type="AlphaFoldDB" id="A0A5N6SK52"/>
<dbReference type="GeneID" id="43644659"/>
<evidence type="ECO:0000259" key="4">
    <source>
        <dbReference type="SMART" id="SM00906"/>
    </source>
</evidence>
<keyword evidence="3" id="KW-0539">Nucleus</keyword>
<dbReference type="RefSeq" id="XP_031911125.1">
    <property type="nucleotide sequence ID" value="XM_032060449.1"/>
</dbReference>
<dbReference type="InterPro" id="IPR051127">
    <property type="entry name" value="Fungal_SecMet_Regulators"/>
</dbReference>
<organism evidence="5 6">
    <name type="scientific">Aspergillus pseudotamarii</name>
    <dbReference type="NCBI Taxonomy" id="132259"/>
    <lineage>
        <taxon>Eukaryota</taxon>
        <taxon>Fungi</taxon>
        <taxon>Dikarya</taxon>
        <taxon>Ascomycota</taxon>
        <taxon>Pezizomycotina</taxon>
        <taxon>Eurotiomycetes</taxon>
        <taxon>Eurotiomycetidae</taxon>
        <taxon>Eurotiales</taxon>
        <taxon>Aspergillaceae</taxon>
        <taxon>Aspergillus</taxon>
        <taxon>Aspergillus subgen. Circumdati</taxon>
    </lineage>
</organism>
<dbReference type="GO" id="GO:0006351">
    <property type="term" value="P:DNA-templated transcription"/>
    <property type="evidence" value="ECO:0007669"/>
    <property type="project" value="InterPro"/>
</dbReference>
<dbReference type="Proteomes" id="UP000325672">
    <property type="component" value="Unassembled WGS sequence"/>
</dbReference>
<evidence type="ECO:0000256" key="1">
    <source>
        <dbReference type="ARBA" id="ARBA00023015"/>
    </source>
</evidence>
<gene>
    <name evidence="5" type="ORF">BDV38DRAFT_285264</name>
</gene>
<dbReference type="PANTHER" id="PTHR47424">
    <property type="entry name" value="REGULATORY PROTEIN GAL4"/>
    <property type="match status" value="1"/>
</dbReference>
<name>A0A5N6SK52_ASPPS</name>
<keyword evidence="1" id="KW-0805">Transcription regulation</keyword>
<dbReference type="InterPro" id="IPR007219">
    <property type="entry name" value="XnlR_reg_dom"/>
</dbReference>
<protein>
    <submittedName>
        <fullName evidence="5">Fungal-specific transcription factor domain-containing protein</fullName>
    </submittedName>
</protein>
<accession>A0A5N6SK52</accession>
<keyword evidence="6" id="KW-1185">Reference proteome</keyword>
<dbReference type="GO" id="GO:0008270">
    <property type="term" value="F:zinc ion binding"/>
    <property type="evidence" value="ECO:0007669"/>
    <property type="project" value="InterPro"/>
</dbReference>
<dbReference type="OrthoDB" id="39175at2759"/>
<evidence type="ECO:0000313" key="6">
    <source>
        <dbReference type="Proteomes" id="UP000325672"/>
    </source>
</evidence>
<dbReference type="GO" id="GO:0000435">
    <property type="term" value="P:positive regulation of transcription from RNA polymerase II promoter by galactose"/>
    <property type="evidence" value="ECO:0007669"/>
    <property type="project" value="TreeGrafter"/>
</dbReference>
<proteinExistence type="predicted"/>
<dbReference type="GO" id="GO:0005634">
    <property type="term" value="C:nucleus"/>
    <property type="evidence" value="ECO:0007669"/>
    <property type="project" value="TreeGrafter"/>
</dbReference>
<feature type="domain" description="Xylanolytic transcriptional activator regulatory" evidence="4">
    <location>
        <begin position="319"/>
        <end position="394"/>
    </location>
</feature>
<dbReference type="GO" id="GO:0000978">
    <property type="term" value="F:RNA polymerase II cis-regulatory region sequence-specific DNA binding"/>
    <property type="evidence" value="ECO:0007669"/>
    <property type="project" value="TreeGrafter"/>
</dbReference>
<sequence>MEIGGLALASASAAHELLICGLRIYRRIREEKNLTRALREFQMFELEDRQAQVKIDIALAQGVLRSPTIDQEHKDRLERNWKRITDLLVQVDNLIDHMIRNSSWTATRTRHEARDRLLYLGDTRAISNAVQEFQSIVLAVLFGSSSAGSFMREIQSAISARLGASHRHMATRKVEAPQLHHRHRDFQPSSSGYEEPALFLLPPRNLADGLMQAYWDNNWSLYPVIDRCKIEATYESLWTSHNARNYPLIPISVINLCFAIGCYYCELLPPRERKATSDDFFTRAESLYKKTGETISYERVQCLLLFGIYLQSTTSVSKCWMTVGQAIRMAQSLGIHVAQHDRYREAVSHREYQRRTWHGCIWLDRVLSSTLGRPGMIPKWLFNSIPLPSMIDDEFFETQTTGSPFRPDGRPCRMAFVVKAMELYQILDEILVDLYLKTSKDEDIESKLMRILQIDSNLQAWKKSLPEFLHPRANAEADAILKRQAIVLRVRSFLHARILLFRPTVICYCMRDSTAAAATMAGCCTENEPYGSYDDCSLSEVMLAQCVRISFRIARELIETFDHHLNRQTLLGPLPNWWYSILYVYNATMMILVERFLETKDGASPAIESKAERTWNAALRVLKSYGVLADSATRCVAVLEIFLEKLFLRSNNNNNGNGDSRDTDTVTTTPHHLDGYDWDALWAMSNSFGQESSFSDSNLFPLTFDGYILSDLLSSSLEQGFSPADR</sequence>